<evidence type="ECO:0000313" key="2">
    <source>
        <dbReference type="EMBL" id="PFH31448.1"/>
    </source>
</evidence>
<name>A0A2A9LYC5_BESBE</name>
<dbReference type="Gene3D" id="3.90.640.70">
    <property type="match status" value="3"/>
</dbReference>
<dbReference type="GeneID" id="40307935"/>
<proteinExistence type="predicted"/>
<dbReference type="InterPro" id="IPR019562">
    <property type="entry name" value="Micronemal-adhesive-rpt_sia-bd"/>
</dbReference>
<reference evidence="2 3" key="1">
    <citation type="submission" date="2017-09" db="EMBL/GenBank/DDBJ databases">
        <title>Genome sequencing of Besnoitia besnoiti strain Bb-Ger1.</title>
        <authorList>
            <person name="Schares G."/>
            <person name="Venepally P."/>
            <person name="Lorenzi H.A."/>
        </authorList>
    </citation>
    <scope>NUCLEOTIDE SEQUENCE [LARGE SCALE GENOMIC DNA]</scope>
    <source>
        <strain evidence="2 3">Bb-Ger1</strain>
    </source>
</reference>
<organism evidence="2 3">
    <name type="scientific">Besnoitia besnoiti</name>
    <name type="common">Apicomplexan protozoan</name>
    <dbReference type="NCBI Taxonomy" id="94643"/>
    <lineage>
        <taxon>Eukaryota</taxon>
        <taxon>Sar</taxon>
        <taxon>Alveolata</taxon>
        <taxon>Apicomplexa</taxon>
        <taxon>Conoidasida</taxon>
        <taxon>Coccidia</taxon>
        <taxon>Eucoccidiorida</taxon>
        <taxon>Eimeriorina</taxon>
        <taxon>Sarcocystidae</taxon>
        <taxon>Besnoitia</taxon>
    </lineage>
</organism>
<dbReference type="PRINTS" id="PR01744">
    <property type="entry name" value="MIC1MICRNEME"/>
</dbReference>
<dbReference type="Pfam" id="PF10564">
    <property type="entry name" value="MAR_sialic_bdg"/>
    <property type="match status" value="3"/>
</dbReference>
<dbReference type="AlphaFoldDB" id="A0A2A9LYC5"/>
<comment type="caution">
    <text evidence="2">The sequence shown here is derived from an EMBL/GenBank/DDBJ whole genome shotgun (WGS) entry which is preliminary data.</text>
</comment>
<feature type="region of interest" description="Disordered" evidence="1">
    <location>
        <begin position="285"/>
        <end position="325"/>
    </location>
</feature>
<accession>A0A2A9LYC5</accession>
<dbReference type="EMBL" id="NWUJ01000015">
    <property type="protein sequence ID" value="PFH31448.1"/>
    <property type="molecule type" value="Genomic_DNA"/>
</dbReference>
<evidence type="ECO:0000256" key="1">
    <source>
        <dbReference type="SAM" id="MobiDB-lite"/>
    </source>
</evidence>
<dbReference type="OrthoDB" id="333167at2759"/>
<protein>
    <submittedName>
        <fullName evidence="2">Microneme protein MIC13</fullName>
    </submittedName>
</protein>
<keyword evidence="3" id="KW-1185">Reference proteome</keyword>
<dbReference type="VEuPathDB" id="ToxoDB:BESB_028830"/>
<evidence type="ECO:0000313" key="3">
    <source>
        <dbReference type="Proteomes" id="UP000224006"/>
    </source>
</evidence>
<gene>
    <name evidence="2" type="ORF">BESB_028830</name>
</gene>
<dbReference type="KEGG" id="bbes:BESB_028830"/>
<dbReference type="InterPro" id="IPR008117">
    <property type="entry name" value="Microneme_MIC1"/>
</dbReference>
<dbReference type="RefSeq" id="XP_029215457.1">
    <property type="nucleotide sequence ID" value="XM_029361557.1"/>
</dbReference>
<feature type="compositionally biased region" description="Basic and acidic residues" evidence="1">
    <location>
        <begin position="285"/>
        <end position="305"/>
    </location>
</feature>
<sequence>MVRVAEMRLARRAAAAATACAAVAAVVSLNDAVAPVAVAGLLHAEEGEPMDPGKPTPSTSSELQRYLDGICMEKFAKLCSEGKGMYCATDVAVARKGKGTAEQTEFEWRCYDDRRLGTDRSDVQCTDNCGVLFNCRGSVNAAASVHTTVPELGLEVLNKASEFCSPQQQLLNNYCDNIHGGWVARRGVLSANDSDKRWSCYDTNKLEYRLHSECVDNCGRSHSCPGGRTGPDRANLDENVDYALIPEAASLIGSELPCEKSLVCVATLHNPPRCVSISDADVVMREEREEQEKEKEDVLKEDARKAAAVRGGGEAPPQDKRLPEPQFHIPRKDELGQTDADVASVASLQGLLNLKCAREFRWLCKTQKIDEFCVDEAVVARKDYGVYADTAAPIWRCMYENSMDSDLLSICVDDCGQLMTCEGGIDPTKVVHARWEALEIVAKTRKVDFCSGATQARLSEA</sequence>
<dbReference type="Proteomes" id="UP000224006">
    <property type="component" value="Unassembled WGS sequence"/>
</dbReference>